<dbReference type="HAMAP" id="MF_00147_B">
    <property type="entry name" value="TIM_B"/>
    <property type="match status" value="1"/>
</dbReference>
<keyword evidence="8 9" id="KW-0413">Isomerase</keyword>
<evidence type="ECO:0000256" key="1">
    <source>
        <dbReference type="ARBA" id="ARBA00004680"/>
    </source>
</evidence>
<feature type="active site" description="Electrophile" evidence="9">
    <location>
        <position position="95"/>
    </location>
</feature>
<evidence type="ECO:0000256" key="4">
    <source>
        <dbReference type="ARBA" id="ARBA00019397"/>
    </source>
</evidence>
<dbReference type="PROSITE" id="PS00171">
    <property type="entry name" value="TIM_1"/>
    <property type="match status" value="1"/>
</dbReference>
<dbReference type="FunFam" id="3.20.20.70:FF:000016">
    <property type="entry name" value="Triosephosphate isomerase"/>
    <property type="match status" value="1"/>
</dbReference>
<comment type="pathway">
    <text evidence="9 10">Carbohydrate biosynthesis; gluconeogenesis.</text>
</comment>
<dbReference type="InterPro" id="IPR035990">
    <property type="entry name" value="TIM_sf"/>
</dbReference>
<proteinExistence type="inferred from homology"/>
<comment type="function">
    <text evidence="9">Involved in the gluconeogenesis. Catalyzes stereospecifically the conversion of dihydroxyacetone phosphate (DHAP) to D-glyceraldehyde-3-phosphate (G3P).</text>
</comment>
<feature type="binding site" evidence="9">
    <location>
        <position position="213"/>
    </location>
    <ligand>
        <name>substrate</name>
    </ligand>
</feature>
<dbReference type="CDD" id="cd00311">
    <property type="entry name" value="TIM"/>
    <property type="match status" value="1"/>
</dbReference>
<comment type="subunit">
    <text evidence="9 10">Homodimer.</text>
</comment>
<dbReference type="GO" id="GO:0006096">
    <property type="term" value="P:glycolytic process"/>
    <property type="evidence" value="ECO:0007669"/>
    <property type="project" value="UniProtKB-UniRule"/>
</dbReference>
<dbReference type="GO" id="GO:0004807">
    <property type="term" value="F:triose-phosphate isomerase activity"/>
    <property type="evidence" value="ECO:0007669"/>
    <property type="project" value="UniProtKB-UniRule"/>
</dbReference>
<dbReference type="RefSeq" id="WP_288186156.1">
    <property type="nucleotide sequence ID" value="NZ_LT608335.1"/>
</dbReference>
<dbReference type="GO" id="GO:0019563">
    <property type="term" value="P:glycerol catabolic process"/>
    <property type="evidence" value="ECO:0007669"/>
    <property type="project" value="TreeGrafter"/>
</dbReference>
<dbReference type="UniPathway" id="UPA00109">
    <property type="reaction ID" value="UER00189"/>
</dbReference>
<dbReference type="InterPro" id="IPR020861">
    <property type="entry name" value="Triosephosphate_isomerase_AS"/>
</dbReference>
<accession>A0A212LM11</accession>
<evidence type="ECO:0000256" key="2">
    <source>
        <dbReference type="ARBA" id="ARBA00007422"/>
    </source>
</evidence>
<comment type="catalytic activity">
    <reaction evidence="9 10">
        <text>D-glyceraldehyde 3-phosphate = dihydroxyacetone phosphate</text>
        <dbReference type="Rhea" id="RHEA:18585"/>
        <dbReference type="ChEBI" id="CHEBI:57642"/>
        <dbReference type="ChEBI" id="CHEBI:59776"/>
        <dbReference type="EC" id="5.3.1.1"/>
    </reaction>
</comment>
<dbReference type="GO" id="GO:0006094">
    <property type="term" value="P:gluconeogenesis"/>
    <property type="evidence" value="ECO:0007669"/>
    <property type="project" value="UniProtKB-UniRule"/>
</dbReference>
<dbReference type="InterPro" id="IPR000652">
    <property type="entry name" value="Triosephosphate_isomerase"/>
</dbReference>
<feature type="binding site" evidence="9">
    <location>
        <position position="173"/>
    </location>
    <ligand>
        <name>substrate</name>
    </ligand>
</feature>
<comment type="pathway">
    <text evidence="1 9 10">Carbohydrate degradation; glycolysis; D-glyceraldehyde 3-phosphate from glycerone phosphate: step 1/1.</text>
</comment>
<dbReference type="Pfam" id="PF00121">
    <property type="entry name" value="TIM"/>
    <property type="match status" value="1"/>
</dbReference>
<keyword evidence="6 9" id="KW-0963">Cytoplasm</keyword>
<evidence type="ECO:0000256" key="9">
    <source>
        <dbReference type="HAMAP-Rule" id="MF_00147"/>
    </source>
</evidence>
<dbReference type="SUPFAM" id="SSF51351">
    <property type="entry name" value="Triosephosphate isomerase (TIM)"/>
    <property type="match status" value="1"/>
</dbReference>
<dbReference type="EC" id="5.3.1.1" evidence="3 9"/>
<comment type="similarity">
    <text evidence="2 9 10">Belongs to the triosephosphate isomerase family.</text>
</comment>
<dbReference type="InterPro" id="IPR013785">
    <property type="entry name" value="Aldolase_TIM"/>
</dbReference>
<dbReference type="AlphaFoldDB" id="A0A212LM11"/>
<dbReference type="UniPathway" id="UPA00138"/>
<keyword evidence="7 9" id="KW-0324">Glycolysis</keyword>
<dbReference type="PANTHER" id="PTHR21139:SF42">
    <property type="entry name" value="TRIOSEPHOSPHATE ISOMERASE"/>
    <property type="match status" value="1"/>
</dbReference>
<organism evidence="11">
    <name type="scientific">uncultured Sporomusa sp</name>
    <dbReference type="NCBI Taxonomy" id="307249"/>
    <lineage>
        <taxon>Bacteria</taxon>
        <taxon>Bacillati</taxon>
        <taxon>Bacillota</taxon>
        <taxon>Negativicutes</taxon>
        <taxon>Selenomonadales</taxon>
        <taxon>Sporomusaceae</taxon>
        <taxon>Sporomusa</taxon>
        <taxon>environmental samples</taxon>
    </lineage>
</organism>
<dbReference type="PANTHER" id="PTHR21139">
    <property type="entry name" value="TRIOSEPHOSPHATE ISOMERASE"/>
    <property type="match status" value="1"/>
</dbReference>
<reference evidence="11" key="1">
    <citation type="submission" date="2016-08" db="EMBL/GenBank/DDBJ databases">
        <authorList>
            <person name="Seilhamer J.J."/>
        </authorList>
    </citation>
    <scope>NUCLEOTIDE SEQUENCE</scope>
    <source>
        <strain evidence="11">86</strain>
    </source>
</reference>
<evidence type="ECO:0000256" key="5">
    <source>
        <dbReference type="ARBA" id="ARBA00022432"/>
    </source>
</evidence>
<dbReference type="Gene3D" id="3.20.20.70">
    <property type="entry name" value="Aldolase class I"/>
    <property type="match status" value="1"/>
</dbReference>
<sequence>MRKPIIAGNWKMHKTAGEGALLVRELAALTKTVTDVEMVVCPPFTALAAAAGAVAGTAIGLGAQNMHWEEKGAFTGEIAPGMLKDIGCTHVIIGHSERRQYFAETDKTVNQKTKAAFKAGLTPIVCVGETLAEREANATEKVVGIQVKGGLDGLTAEQAANLVIAYEPVWAIGTGRTASAGDANAVCAFIRRTVGAMFGQTVSDSLRIQYGGSVKPDNIAELMGQPDIDGALVGGASLEADSFSKLVMFSGQA</sequence>
<dbReference type="GO" id="GO:0046166">
    <property type="term" value="P:glyceraldehyde-3-phosphate biosynthetic process"/>
    <property type="evidence" value="ECO:0007669"/>
    <property type="project" value="TreeGrafter"/>
</dbReference>
<evidence type="ECO:0000256" key="6">
    <source>
        <dbReference type="ARBA" id="ARBA00022490"/>
    </source>
</evidence>
<feature type="binding site" evidence="9">
    <location>
        <begin position="234"/>
        <end position="235"/>
    </location>
    <ligand>
        <name>substrate</name>
    </ligand>
</feature>
<dbReference type="GO" id="GO:0005829">
    <property type="term" value="C:cytosol"/>
    <property type="evidence" value="ECO:0007669"/>
    <property type="project" value="TreeGrafter"/>
</dbReference>
<evidence type="ECO:0000256" key="3">
    <source>
        <dbReference type="ARBA" id="ARBA00011940"/>
    </source>
</evidence>
<dbReference type="EMBL" id="FMJE01000002">
    <property type="protein sequence ID" value="SCM78538.1"/>
    <property type="molecule type" value="Genomic_DNA"/>
</dbReference>
<feature type="active site" description="Proton acceptor" evidence="9">
    <location>
        <position position="167"/>
    </location>
</feature>
<dbReference type="InterPro" id="IPR022896">
    <property type="entry name" value="TrioseP_Isoase_bac/euk"/>
</dbReference>
<dbReference type="NCBIfam" id="TIGR00419">
    <property type="entry name" value="tim"/>
    <property type="match status" value="1"/>
</dbReference>
<gene>
    <name evidence="9 11" type="primary">tpiA</name>
    <name evidence="11" type="ORF">KL86SPO_20093</name>
</gene>
<protein>
    <recommendedName>
        <fullName evidence="4 9">Triosephosphate isomerase</fullName>
        <shortName evidence="9">TIM</shortName>
        <shortName evidence="9">TPI</shortName>
        <ecNumber evidence="3 9">5.3.1.1</ecNumber>
    </recommendedName>
    <alternativeName>
        <fullName evidence="9">Triose-phosphate isomerase</fullName>
    </alternativeName>
</protein>
<comment type="subcellular location">
    <subcellularLocation>
        <location evidence="9 10">Cytoplasm</location>
    </subcellularLocation>
</comment>
<evidence type="ECO:0000313" key="11">
    <source>
        <dbReference type="EMBL" id="SCM78538.1"/>
    </source>
</evidence>
<evidence type="ECO:0000256" key="7">
    <source>
        <dbReference type="ARBA" id="ARBA00023152"/>
    </source>
</evidence>
<feature type="binding site" evidence="9">
    <location>
        <begin position="9"/>
        <end position="11"/>
    </location>
    <ligand>
        <name>substrate</name>
    </ligand>
</feature>
<dbReference type="PROSITE" id="PS51440">
    <property type="entry name" value="TIM_2"/>
    <property type="match status" value="1"/>
</dbReference>
<keyword evidence="5 9" id="KW-0312">Gluconeogenesis</keyword>
<name>A0A212LM11_9FIRM</name>
<evidence type="ECO:0000256" key="10">
    <source>
        <dbReference type="RuleBase" id="RU363013"/>
    </source>
</evidence>
<evidence type="ECO:0000256" key="8">
    <source>
        <dbReference type="ARBA" id="ARBA00023235"/>
    </source>
</evidence>